<reference evidence="1 2" key="1">
    <citation type="journal article" date="2015" name="Nat. Commun.">
        <title>Outbred genome sequencing and CRISPR/Cas9 gene editing in butterflies.</title>
        <authorList>
            <person name="Li X."/>
            <person name="Fan D."/>
            <person name="Zhang W."/>
            <person name="Liu G."/>
            <person name="Zhang L."/>
            <person name="Zhao L."/>
            <person name="Fang X."/>
            <person name="Chen L."/>
            <person name="Dong Y."/>
            <person name="Chen Y."/>
            <person name="Ding Y."/>
            <person name="Zhao R."/>
            <person name="Feng M."/>
            <person name="Zhu Y."/>
            <person name="Feng Y."/>
            <person name="Jiang X."/>
            <person name="Zhu D."/>
            <person name="Xiang H."/>
            <person name="Feng X."/>
            <person name="Li S."/>
            <person name="Wang J."/>
            <person name="Zhang G."/>
            <person name="Kronforst M.R."/>
            <person name="Wang W."/>
        </authorList>
    </citation>
    <scope>NUCLEOTIDE SEQUENCE [LARGE SCALE GENOMIC DNA]</scope>
    <source>
        <strain evidence="1">Ya'a_city_454_Pm</strain>
        <tissue evidence="1">Whole body</tissue>
    </source>
</reference>
<name>A0A194QXT1_PAPMA</name>
<evidence type="ECO:0000313" key="2">
    <source>
        <dbReference type="Proteomes" id="UP000053240"/>
    </source>
</evidence>
<evidence type="ECO:0000313" key="1">
    <source>
        <dbReference type="EMBL" id="KPJ10348.1"/>
    </source>
</evidence>
<protein>
    <submittedName>
        <fullName evidence="1">Uncharacterized protein</fullName>
    </submittedName>
</protein>
<accession>A0A194QXT1</accession>
<sequence>MMERLSNILNGRKNTNGRGILAVGEEDLVDITAGLQQAAASRTAAVAVTPTSHGTFQLYDHSARPSDAANNLQLIWLFLVQAYVAQFFNLPTGKDALFCGVGGCLMSHAPCPMPNVPCLMSSV</sequence>
<organism evidence="1 2">
    <name type="scientific">Papilio machaon</name>
    <name type="common">Old World swallowtail butterfly</name>
    <dbReference type="NCBI Taxonomy" id="76193"/>
    <lineage>
        <taxon>Eukaryota</taxon>
        <taxon>Metazoa</taxon>
        <taxon>Ecdysozoa</taxon>
        <taxon>Arthropoda</taxon>
        <taxon>Hexapoda</taxon>
        <taxon>Insecta</taxon>
        <taxon>Pterygota</taxon>
        <taxon>Neoptera</taxon>
        <taxon>Endopterygota</taxon>
        <taxon>Lepidoptera</taxon>
        <taxon>Glossata</taxon>
        <taxon>Ditrysia</taxon>
        <taxon>Papilionoidea</taxon>
        <taxon>Papilionidae</taxon>
        <taxon>Papilioninae</taxon>
        <taxon>Papilio</taxon>
    </lineage>
</organism>
<proteinExistence type="predicted"/>
<dbReference type="InParanoid" id="A0A194QXT1"/>
<gene>
    <name evidence="1" type="ORF">RR48_09008</name>
</gene>
<dbReference type="EMBL" id="KQ460953">
    <property type="protein sequence ID" value="KPJ10348.1"/>
    <property type="molecule type" value="Genomic_DNA"/>
</dbReference>
<dbReference type="Proteomes" id="UP000053240">
    <property type="component" value="Unassembled WGS sequence"/>
</dbReference>
<keyword evidence="2" id="KW-1185">Reference proteome</keyword>
<dbReference type="AlphaFoldDB" id="A0A194QXT1"/>